<dbReference type="Proteomes" id="UP000324222">
    <property type="component" value="Unassembled WGS sequence"/>
</dbReference>
<dbReference type="EMBL" id="VSRR010020400">
    <property type="protein sequence ID" value="MPC63089.1"/>
    <property type="molecule type" value="Genomic_DNA"/>
</dbReference>
<comment type="caution">
    <text evidence="1">The sequence shown here is derived from an EMBL/GenBank/DDBJ whole genome shotgun (WGS) entry which is preliminary data.</text>
</comment>
<protein>
    <submittedName>
        <fullName evidence="1">Uncharacterized protein</fullName>
    </submittedName>
</protein>
<proteinExistence type="predicted"/>
<sequence length="103" mass="11289">MRAVQQQVFWGVRLCKAPGTVGRISHAQPVQVGVEVNGEGMGVCLCCCPVSHYVSHDTDMGGHPLKVDVVPYGGQVEEKVMDDEGEIMVRVWVVGFYDLEGRE</sequence>
<gene>
    <name evidence="1" type="ORF">E2C01_057182</name>
</gene>
<keyword evidence="2" id="KW-1185">Reference proteome</keyword>
<evidence type="ECO:0000313" key="1">
    <source>
        <dbReference type="EMBL" id="MPC63089.1"/>
    </source>
</evidence>
<name>A0A5B7GZP6_PORTR</name>
<organism evidence="1 2">
    <name type="scientific">Portunus trituberculatus</name>
    <name type="common">Swimming crab</name>
    <name type="synonym">Neptunus trituberculatus</name>
    <dbReference type="NCBI Taxonomy" id="210409"/>
    <lineage>
        <taxon>Eukaryota</taxon>
        <taxon>Metazoa</taxon>
        <taxon>Ecdysozoa</taxon>
        <taxon>Arthropoda</taxon>
        <taxon>Crustacea</taxon>
        <taxon>Multicrustacea</taxon>
        <taxon>Malacostraca</taxon>
        <taxon>Eumalacostraca</taxon>
        <taxon>Eucarida</taxon>
        <taxon>Decapoda</taxon>
        <taxon>Pleocyemata</taxon>
        <taxon>Brachyura</taxon>
        <taxon>Eubrachyura</taxon>
        <taxon>Portunoidea</taxon>
        <taxon>Portunidae</taxon>
        <taxon>Portuninae</taxon>
        <taxon>Portunus</taxon>
    </lineage>
</organism>
<evidence type="ECO:0000313" key="2">
    <source>
        <dbReference type="Proteomes" id="UP000324222"/>
    </source>
</evidence>
<accession>A0A5B7GZP6</accession>
<reference evidence="1 2" key="1">
    <citation type="submission" date="2019-05" db="EMBL/GenBank/DDBJ databases">
        <title>Another draft genome of Portunus trituberculatus and its Hox gene families provides insights of decapod evolution.</title>
        <authorList>
            <person name="Jeong J.-H."/>
            <person name="Song I."/>
            <person name="Kim S."/>
            <person name="Choi T."/>
            <person name="Kim D."/>
            <person name="Ryu S."/>
            <person name="Kim W."/>
        </authorList>
    </citation>
    <scope>NUCLEOTIDE SEQUENCE [LARGE SCALE GENOMIC DNA]</scope>
    <source>
        <tissue evidence="1">Muscle</tissue>
    </source>
</reference>
<dbReference type="AlphaFoldDB" id="A0A5B7GZP6"/>